<protein>
    <submittedName>
        <fullName evidence="1">Uncharacterized protein</fullName>
    </submittedName>
</protein>
<evidence type="ECO:0000313" key="1">
    <source>
        <dbReference type="EMBL" id="SMO84900.1"/>
    </source>
</evidence>
<evidence type="ECO:0000313" key="2">
    <source>
        <dbReference type="Proteomes" id="UP000317557"/>
    </source>
</evidence>
<dbReference type="EMBL" id="FXTP01000012">
    <property type="protein sequence ID" value="SMO84900.1"/>
    <property type="molecule type" value="Genomic_DNA"/>
</dbReference>
<dbReference type="AlphaFoldDB" id="A0A521EP39"/>
<organism evidence="1 2">
    <name type="scientific">Gracilimonas mengyeensis</name>
    <dbReference type="NCBI Taxonomy" id="1302730"/>
    <lineage>
        <taxon>Bacteria</taxon>
        <taxon>Pseudomonadati</taxon>
        <taxon>Balneolota</taxon>
        <taxon>Balneolia</taxon>
        <taxon>Balneolales</taxon>
        <taxon>Balneolaceae</taxon>
        <taxon>Gracilimonas</taxon>
    </lineage>
</organism>
<reference evidence="1 2" key="1">
    <citation type="submission" date="2017-05" db="EMBL/GenBank/DDBJ databases">
        <authorList>
            <person name="Varghese N."/>
            <person name="Submissions S."/>
        </authorList>
    </citation>
    <scope>NUCLEOTIDE SEQUENCE [LARGE SCALE GENOMIC DNA]</scope>
    <source>
        <strain evidence="1 2">DSM 21985</strain>
    </source>
</reference>
<accession>A0A521EP39</accession>
<keyword evidence="2" id="KW-1185">Reference proteome</keyword>
<name>A0A521EP39_9BACT</name>
<gene>
    <name evidence="1" type="ORF">SAMN06265219_112145</name>
</gene>
<proteinExistence type="predicted"/>
<sequence>MVACPDSKPLLIMIQNQDYIMRQVKVLTDFLIQILTKKNEGAYEEAEQLIDRSIAEVFEDTNQAFSKLSLKQTAEALKDEAQDGKVILAMANILFEKIELVPEEQKQKASLQTLLLYKKALSYSNTAFAIEDIHKMNGLEKKFKGAPELAEITEILKTNEL</sequence>
<dbReference type="Proteomes" id="UP000317557">
    <property type="component" value="Unassembled WGS sequence"/>
</dbReference>